<dbReference type="EMBL" id="JAUKTV010000004">
    <property type="protein sequence ID" value="KAK0739464.1"/>
    <property type="molecule type" value="Genomic_DNA"/>
</dbReference>
<organism evidence="3 4">
    <name type="scientific">Apiosordaria backusii</name>
    <dbReference type="NCBI Taxonomy" id="314023"/>
    <lineage>
        <taxon>Eukaryota</taxon>
        <taxon>Fungi</taxon>
        <taxon>Dikarya</taxon>
        <taxon>Ascomycota</taxon>
        <taxon>Pezizomycotina</taxon>
        <taxon>Sordariomycetes</taxon>
        <taxon>Sordariomycetidae</taxon>
        <taxon>Sordariales</taxon>
        <taxon>Lasiosphaeriaceae</taxon>
        <taxon>Apiosordaria</taxon>
    </lineage>
</organism>
<feature type="signal peptide" evidence="2">
    <location>
        <begin position="1"/>
        <end position="18"/>
    </location>
</feature>
<gene>
    <name evidence="3" type="ORF">B0T21DRAFT_362648</name>
</gene>
<dbReference type="PROSITE" id="PS51257">
    <property type="entry name" value="PROKAR_LIPOPROTEIN"/>
    <property type="match status" value="1"/>
</dbReference>
<evidence type="ECO:0000256" key="2">
    <source>
        <dbReference type="SAM" id="SignalP"/>
    </source>
</evidence>
<evidence type="ECO:0000256" key="1">
    <source>
        <dbReference type="SAM" id="MobiDB-lite"/>
    </source>
</evidence>
<dbReference type="Proteomes" id="UP001172159">
    <property type="component" value="Unassembled WGS sequence"/>
</dbReference>
<dbReference type="InterPro" id="IPR008701">
    <property type="entry name" value="NPP1"/>
</dbReference>
<sequence>MKPSLISLLVGAISCVAANLLNPLSTNADQRAIDFQPVIDYDKDGCYSTAAIDRNGQTVNDGLEPFRAGDCRKDRLSHSQTYVRKRCNHYWCAYLYGYYFEKDEGFLGGSHRHDWEHIIVWTLHDNIFFVSWSAHGNYETAARSDVLWEGSHPKFVYHRAWTTHSLRRAKFDESPENDTGKWHQAPLISLERMPCDFNRKLLNNDWGSAHSDLKRDRFGGALDKAMPDGARKNEKFDPYSDS</sequence>
<dbReference type="PANTHER" id="PTHR33657:SF6">
    <property type="entry name" value="SECRETED PROTEIN"/>
    <property type="match status" value="1"/>
</dbReference>
<accession>A0AA40BS87</accession>
<keyword evidence="2" id="KW-0732">Signal</keyword>
<dbReference type="PANTHER" id="PTHR33657">
    <property type="entry name" value="DOMAIN PROTEIN, PUTATIVE (AFU_ORTHOLOGUE AFUA_5G00600)-RELATED"/>
    <property type="match status" value="1"/>
</dbReference>
<evidence type="ECO:0000313" key="4">
    <source>
        <dbReference type="Proteomes" id="UP001172159"/>
    </source>
</evidence>
<name>A0AA40BS87_9PEZI</name>
<feature type="compositionally biased region" description="Basic and acidic residues" evidence="1">
    <location>
        <begin position="225"/>
        <end position="242"/>
    </location>
</feature>
<keyword evidence="4" id="KW-1185">Reference proteome</keyword>
<feature type="region of interest" description="Disordered" evidence="1">
    <location>
        <begin position="220"/>
        <end position="242"/>
    </location>
</feature>
<comment type="caution">
    <text evidence="3">The sequence shown here is derived from an EMBL/GenBank/DDBJ whole genome shotgun (WGS) entry which is preliminary data.</text>
</comment>
<protein>
    <submittedName>
        <fullName evidence="3">Necrosis inducing protein</fullName>
    </submittedName>
</protein>
<evidence type="ECO:0000313" key="3">
    <source>
        <dbReference type="EMBL" id="KAK0739464.1"/>
    </source>
</evidence>
<dbReference type="AlphaFoldDB" id="A0AA40BS87"/>
<proteinExistence type="predicted"/>
<dbReference type="PIRSF" id="PIRSF029958">
    <property type="entry name" value="Necrosis-inducing_protein"/>
    <property type="match status" value="1"/>
</dbReference>
<feature type="chain" id="PRO_5041247529" evidence="2">
    <location>
        <begin position="19"/>
        <end position="242"/>
    </location>
</feature>
<reference evidence="3" key="1">
    <citation type="submission" date="2023-06" db="EMBL/GenBank/DDBJ databases">
        <title>Genome-scale phylogeny and comparative genomics of the fungal order Sordariales.</title>
        <authorList>
            <consortium name="Lawrence Berkeley National Laboratory"/>
            <person name="Hensen N."/>
            <person name="Bonometti L."/>
            <person name="Westerberg I."/>
            <person name="Brannstrom I.O."/>
            <person name="Guillou S."/>
            <person name="Cros-Aarteil S."/>
            <person name="Calhoun S."/>
            <person name="Haridas S."/>
            <person name="Kuo A."/>
            <person name="Mondo S."/>
            <person name="Pangilinan J."/>
            <person name="Riley R."/>
            <person name="Labutti K."/>
            <person name="Andreopoulos B."/>
            <person name="Lipzen A."/>
            <person name="Chen C."/>
            <person name="Yanf M."/>
            <person name="Daum C."/>
            <person name="Ng V."/>
            <person name="Clum A."/>
            <person name="Steindorff A."/>
            <person name="Ohm R."/>
            <person name="Martin F."/>
            <person name="Silar P."/>
            <person name="Natvig D."/>
            <person name="Lalanne C."/>
            <person name="Gautier V."/>
            <person name="Ament-Velasquez S.L."/>
            <person name="Kruys A."/>
            <person name="Hutchinson M.I."/>
            <person name="Powell A.J."/>
            <person name="Barry K."/>
            <person name="Miller A.N."/>
            <person name="Grigoriev I.V."/>
            <person name="Debuchy R."/>
            <person name="Gladieux P."/>
            <person name="Thoren M.H."/>
            <person name="Johannesson H."/>
        </authorList>
    </citation>
    <scope>NUCLEOTIDE SEQUENCE</scope>
    <source>
        <strain evidence="3">CBS 540.89</strain>
    </source>
</reference>
<dbReference type="Pfam" id="PF05630">
    <property type="entry name" value="NPP1"/>
    <property type="match status" value="1"/>
</dbReference>